<evidence type="ECO:0000313" key="7">
    <source>
        <dbReference type="Proteomes" id="UP000316560"/>
    </source>
</evidence>
<sequence length="437" mass="47799">MAFVPTGLIEVIAWGRTVGALAPGRTRNAYVFEYDPAWVRSGIEISPIHMPTSRRQYTFPGLPLETFQGLPPSIADALPDKFGNGIIDAWLSREGVPTSSITALDRLAYLGDRGLGALEFRPDTGAKDLPPSALDMQMLVQSARDAVAGTLTSDSESERALQQIITVGTSAGGARAKAVVNFNSATQEIRPGHVLPAEGFEAWLLKFDGVGLDYQLGAGANYGRIEYAYSKMARAAGITMTETRLLEENGRAHFMTKRFDRTSDRQKLHTQSLCGISILDFNATGTHDYAQYQGSIGELDLGLDARTEAFRRMVFNVVAANCDDHTKNFGFLMDQSGQWSIAPAYDITHAFNPDGEWTHQHLMSVNGEFGRIQRKDFLTFAERHGIERAASIIGEVNDAVHSWPQFAVEAGLPAAVTDLVAKDHREVASARKKPVRP</sequence>
<gene>
    <name evidence="6" type="ORF">FB472_0032</name>
</gene>
<reference evidence="6 7" key="1">
    <citation type="submission" date="2019-06" db="EMBL/GenBank/DDBJ databases">
        <title>Sequencing the genomes of 1000 actinobacteria strains.</title>
        <authorList>
            <person name="Klenk H.-P."/>
        </authorList>
    </citation>
    <scope>NUCLEOTIDE SEQUENCE [LARGE SCALE GENOMIC DNA]</scope>
    <source>
        <strain evidence="6 7">DSM 21947</strain>
    </source>
</reference>
<evidence type="ECO:0000259" key="4">
    <source>
        <dbReference type="Pfam" id="PF07804"/>
    </source>
</evidence>
<dbReference type="Gene3D" id="1.10.1070.20">
    <property type="match status" value="1"/>
</dbReference>
<dbReference type="OrthoDB" id="3182374at2"/>
<comment type="caution">
    <text evidence="6">The sequence shown here is derived from an EMBL/GenBank/DDBJ whole genome shotgun (WGS) entry which is preliminary data.</text>
</comment>
<evidence type="ECO:0000259" key="5">
    <source>
        <dbReference type="Pfam" id="PF13657"/>
    </source>
</evidence>
<proteinExistence type="inferred from homology"/>
<feature type="domain" description="HipA N-terminal subdomain 1" evidence="5">
    <location>
        <begin position="10"/>
        <end position="120"/>
    </location>
</feature>
<dbReference type="Proteomes" id="UP000316560">
    <property type="component" value="Unassembled WGS sequence"/>
</dbReference>
<evidence type="ECO:0000256" key="2">
    <source>
        <dbReference type="ARBA" id="ARBA00022679"/>
    </source>
</evidence>
<accession>A0A8H2K3K1</accession>
<comment type="similarity">
    <text evidence="1">Belongs to the HipA Ser/Thr kinase family.</text>
</comment>
<dbReference type="Pfam" id="PF07804">
    <property type="entry name" value="HipA_C"/>
    <property type="match status" value="1"/>
</dbReference>
<keyword evidence="2" id="KW-0808">Transferase</keyword>
<dbReference type="InterPro" id="IPR052028">
    <property type="entry name" value="HipA_Ser/Thr_kinase"/>
</dbReference>
<keyword evidence="3 6" id="KW-0418">Kinase</keyword>
<protein>
    <submittedName>
        <fullName evidence="6">Serine/threonine-protein kinase HipA</fullName>
    </submittedName>
</protein>
<dbReference type="InterPro" id="IPR017508">
    <property type="entry name" value="HipA_N1"/>
</dbReference>
<evidence type="ECO:0000313" key="6">
    <source>
        <dbReference type="EMBL" id="TQO18515.1"/>
    </source>
</evidence>
<dbReference type="RefSeq" id="WP_141989141.1">
    <property type="nucleotide sequence ID" value="NZ_VFRA01000001.1"/>
</dbReference>
<feature type="domain" description="HipA-like C-terminal" evidence="4">
    <location>
        <begin position="169"/>
        <end position="403"/>
    </location>
</feature>
<dbReference type="GO" id="GO:0004674">
    <property type="term" value="F:protein serine/threonine kinase activity"/>
    <property type="evidence" value="ECO:0007669"/>
    <property type="project" value="TreeGrafter"/>
</dbReference>
<dbReference type="PANTHER" id="PTHR37419">
    <property type="entry name" value="SERINE/THREONINE-PROTEIN KINASE TOXIN HIPA"/>
    <property type="match status" value="1"/>
</dbReference>
<dbReference type="Pfam" id="PF13657">
    <property type="entry name" value="Couple_hipA"/>
    <property type="match status" value="1"/>
</dbReference>
<name>A0A8H2K3K1_9MICO</name>
<dbReference type="AlphaFoldDB" id="A0A8H2K3K1"/>
<organism evidence="6 7">
    <name type="scientific">Rhodoglobus vestalii</name>
    <dbReference type="NCBI Taxonomy" id="193384"/>
    <lineage>
        <taxon>Bacteria</taxon>
        <taxon>Bacillati</taxon>
        <taxon>Actinomycetota</taxon>
        <taxon>Actinomycetes</taxon>
        <taxon>Micrococcales</taxon>
        <taxon>Microbacteriaceae</taxon>
        <taxon>Rhodoglobus</taxon>
    </lineage>
</organism>
<dbReference type="EMBL" id="VFRA01000001">
    <property type="protein sequence ID" value="TQO18515.1"/>
    <property type="molecule type" value="Genomic_DNA"/>
</dbReference>
<keyword evidence="7" id="KW-1185">Reference proteome</keyword>
<evidence type="ECO:0000256" key="1">
    <source>
        <dbReference type="ARBA" id="ARBA00010164"/>
    </source>
</evidence>
<evidence type="ECO:0000256" key="3">
    <source>
        <dbReference type="ARBA" id="ARBA00022777"/>
    </source>
</evidence>
<dbReference type="PANTHER" id="PTHR37419:SF8">
    <property type="entry name" value="TOXIN YJJJ"/>
    <property type="match status" value="1"/>
</dbReference>
<dbReference type="InterPro" id="IPR012893">
    <property type="entry name" value="HipA-like_C"/>
</dbReference>
<dbReference type="GO" id="GO:0005829">
    <property type="term" value="C:cytosol"/>
    <property type="evidence" value="ECO:0007669"/>
    <property type="project" value="TreeGrafter"/>
</dbReference>